<proteinExistence type="predicted"/>
<feature type="non-terminal residue" evidence="1">
    <location>
        <position position="1"/>
    </location>
</feature>
<dbReference type="InterPro" id="IPR011004">
    <property type="entry name" value="Trimer_LpxA-like_sf"/>
</dbReference>
<dbReference type="AlphaFoldDB" id="X0VJF1"/>
<gene>
    <name evidence="1" type="ORF">S01H1_37491</name>
</gene>
<evidence type="ECO:0000313" key="1">
    <source>
        <dbReference type="EMBL" id="GAG12613.1"/>
    </source>
</evidence>
<accession>X0VJF1</accession>
<dbReference type="PANTHER" id="PTHR43300">
    <property type="entry name" value="ACETYLTRANSFERASE"/>
    <property type="match status" value="1"/>
</dbReference>
<name>X0VJF1_9ZZZZ</name>
<organism evidence="1">
    <name type="scientific">marine sediment metagenome</name>
    <dbReference type="NCBI Taxonomy" id="412755"/>
    <lineage>
        <taxon>unclassified sequences</taxon>
        <taxon>metagenomes</taxon>
        <taxon>ecological metagenomes</taxon>
    </lineage>
</organism>
<dbReference type="EMBL" id="BARS01023555">
    <property type="protein sequence ID" value="GAG12613.1"/>
    <property type="molecule type" value="Genomic_DNA"/>
</dbReference>
<dbReference type="PANTHER" id="PTHR43300:SF7">
    <property type="entry name" value="UDP-N-ACETYLBACILLOSAMINE N-ACETYLTRANSFERASE"/>
    <property type="match status" value="1"/>
</dbReference>
<evidence type="ECO:0008006" key="2">
    <source>
        <dbReference type="Google" id="ProtNLM"/>
    </source>
</evidence>
<dbReference type="SUPFAM" id="SSF51161">
    <property type="entry name" value="Trimeric LpxA-like enzymes"/>
    <property type="match status" value="1"/>
</dbReference>
<comment type="caution">
    <text evidence="1">The sequence shown here is derived from an EMBL/GenBank/DDBJ whole genome shotgun (WGS) entry which is preliminary data.</text>
</comment>
<protein>
    <recommendedName>
        <fullName evidence="2">PglD N-terminal domain-containing protein</fullName>
    </recommendedName>
</protein>
<sequence>HAVVSPMATFGYGVYVGPGTKVAAMACLGNHCSIMANAHISHDNQLGDFVYCANSVSISGGVSIGSTTYIGANSTIREYTNIGNRAIIGMGSVVVKDVADGQIVVGNPAKPIKNLTNLKLSDGTTGNAK</sequence>
<dbReference type="Gene3D" id="2.160.10.10">
    <property type="entry name" value="Hexapeptide repeat proteins"/>
    <property type="match status" value="1"/>
</dbReference>
<dbReference type="InterPro" id="IPR050179">
    <property type="entry name" value="Trans_hexapeptide_repeat"/>
</dbReference>
<reference evidence="1" key="1">
    <citation type="journal article" date="2014" name="Front. Microbiol.">
        <title>High frequency of phylogenetically diverse reductive dehalogenase-homologous genes in deep subseafloor sedimentary metagenomes.</title>
        <authorList>
            <person name="Kawai M."/>
            <person name="Futagami T."/>
            <person name="Toyoda A."/>
            <person name="Takaki Y."/>
            <person name="Nishi S."/>
            <person name="Hori S."/>
            <person name="Arai W."/>
            <person name="Tsubouchi T."/>
            <person name="Morono Y."/>
            <person name="Uchiyama I."/>
            <person name="Ito T."/>
            <person name="Fujiyama A."/>
            <person name="Inagaki F."/>
            <person name="Takami H."/>
        </authorList>
    </citation>
    <scope>NUCLEOTIDE SEQUENCE</scope>
    <source>
        <strain evidence="1">Expedition CK06-06</strain>
    </source>
</reference>